<proteinExistence type="predicted"/>
<dbReference type="RefSeq" id="WP_020545819.1">
    <property type="nucleotide sequence ID" value="NZ_CP068985.1"/>
</dbReference>
<reference evidence="1 2" key="1">
    <citation type="journal article" date="2021" name="ACS Chem. Biol.">
        <title>Genomic-Led Discovery of a Novel Glycopeptide Antibiotic by Nonomuraea coxensis DSM 45129.</title>
        <authorList>
            <person name="Yushchuk O."/>
            <person name="Vior N.M."/>
            <person name="Andreo-Vidal A."/>
            <person name="Berini F."/>
            <person name="Ruckert C."/>
            <person name="Busche T."/>
            <person name="Binda E."/>
            <person name="Kalinowski J."/>
            <person name="Truman A.W."/>
            <person name="Marinelli F."/>
        </authorList>
    </citation>
    <scope>NUCLEOTIDE SEQUENCE [LARGE SCALE GENOMIC DNA]</scope>
    <source>
        <strain evidence="1 2">DSM 45129</strain>
    </source>
</reference>
<sequence length="98" mass="10764">MSYETRTHSIDAFAETMTGSATGVQGVRQRTPRFEGWNLAPLAGVPVVGLMFTDRFNTIADTWNDSAGILSDVLHKDAGRVTLSAHHYRQAELASRTK</sequence>
<protein>
    <submittedName>
        <fullName evidence="1">Uncharacterized protein</fullName>
    </submittedName>
</protein>
<organism evidence="1 2">
    <name type="scientific">Nonomuraea coxensis DSM 45129</name>
    <dbReference type="NCBI Taxonomy" id="1122611"/>
    <lineage>
        <taxon>Bacteria</taxon>
        <taxon>Bacillati</taxon>
        <taxon>Actinomycetota</taxon>
        <taxon>Actinomycetes</taxon>
        <taxon>Streptosporangiales</taxon>
        <taxon>Streptosporangiaceae</taxon>
        <taxon>Nonomuraea</taxon>
    </lineage>
</organism>
<dbReference type="EMBL" id="CP068985">
    <property type="protein sequence ID" value="QYC38711.1"/>
    <property type="molecule type" value="Genomic_DNA"/>
</dbReference>
<gene>
    <name evidence="1" type="ORF">Nocox_05420</name>
</gene>
<name>A0ABX8TU10_9ACTN</name>
<keyword evidence="2" id="KW-1185">Reference proteome</keyword>
<accession>A0ABX8TU10</accession>
<evidence type="ECO:0000313" key="2">
    <source>
        <dbReference type="Proteomes" id="UP000824681"/>
    </source>
</evidence>
<dbReference type="Proteomes" id="UP000824681">
    <property type="component" value="Chromosome"/>
</dbReference>
<evidence type="ECO:0000313" key="1">
    <source>
        <dbReference type="EMBL" id="QYC38711.1"/>
    </source>
</evidence>